<dbReference type="Proteomes" id="UP001152523">
    <property type="component" value="Unassembled WGS sequence"/>
</dbReference>
<proteinExistence type="predicted"/>
<sequence>MVEEELLAAGCRTPEREDCRIPAMASPPSPPRKKRSDCLGRGKRVAPPNNGYFQSAELDLFFARPPRRQVNGGQVVEKLFG</sequence>
<dbReference type="GO" id="GO:0032875">
    <property type="term" value="P:regulation of DNA endoreduplication"/>
    <property type="evidence" value="ECO:0007669"/>
    <property type="project" value="InterPro"/>
</dbReference>
<name>A0AAV0G848_9ASTE</name>
<keyword evidence="2" id="KW-0131">Cell cycle</keyword>
<comment type="caution">
    <text evidence="4">The sequence shown here is derived from an EMBL/GenBank/DDBJ whole genome shotgun (WGS) entry which is preliminary data.</text>
</comment>
<dbReference type="AlphaFoldDB" id="A0AAV0G848"/>
<dbReference type="PANTHER" id="PTHR33142:SF15">
    <property type="entry name" value="CYCLIN-DEPENDENT PROTEIN KINASE INHIBITOR SMR4"/>
    <property type="match status" value="1"/>
</dbReference>
<gene>
    <name evidence="4" type="ORF">CEPIT_LOCUS41197</name>
</gene>
<evidence type="ECO:0000256" key="3">
    <source>
        <dbReference type="SAM" id="MobiDB-lite"/>
    </source>
</evidence>
<feature type="region of interest" description="Disordered" evidence="3">
    <location>
        <begin position="19"/>
        <end position="46"/>
    </location>
</feature>
<protein>
    <submittedName>
        <fullName evidence="4">Uncharacterized protein</fullName>
    </submittedName>
</protein>
<dbReference type="InterPro" id="IPR040389">
    <property type="entry name" value="SMR"/>
</dbReference>
<dbReference type="GO" id="GO:0004860">
    <property type="term" value="F:protein kinase inhibitor activity"/>
    <property type="evidence" value="ECO:0007669"/>
    <property type="project" value="UniProtKB-KW"/>
</dbReference>
<keyword evidence="5" id="KW-1185">Reference proteome</keyword>
<keyword evidence="1" id="KW-0649">Protein kinase inhibitor</keyword>
<dbReference type="GO" id="GO:0005634">
    <property type="term" value="C:nucleus"/>
    <property type="evidence" value="ECO:0007669"/>
    <property type="project" value="TreeGrafter"/>
</dbReference>
<evidence type="ECO:0000313" key="5">
    <source>
        <dbReference type="Proteomes" id="UP001152523"/>
    </source>
</evidence>
<evidence type="ECO:0000313" key="4">
    <source>
        <dbReference type="EMBL" id="CAH9144118.1"/>
    </source>
</evidence>
<evidence type="ECO:0000256" key="1">
    <source>
        <dbReference type="ARBA" id="ARBA00023013"/>
    </source>
</evidence>
<organism evidence="4 5">
    <name type="scientific">Cuscuta epithymum</name>
    <dbReference type="NCBI Taxonomy" id="186058"/>
    <lineage>
        <taxon>Eukaryota</taxon>
        <taxon>Viridiplantae</taxon>
        <taxon>Streptophyta</taxon>
        <taxon>Embryophyta</taxon>
        <taxon>Tracheophyta</taxon>
        <taxon>Spermatophyta</taxon>
        <taxon>Magnoliopsida</taxon>
        <taxon>eudicotyledons</taxon>
        <taxon>Gunneridae</taxon>
        <taxon>Pentapetalae</taxon>
        <taxon>asterids</taxon>
        <taxon>lamiids</taxon>
        <taxon>Solanales</taxon>
        <taxon>Convolvulaceae</taxon>
        <taxon>Cuscuteae</taxon>
        <taxon>Cuscuta</taxon>
        <taxon>Cuscuta subgen. Cuscuta</taxon>
    </lineage>
</organism>
<dbReference type="EMBL" id="CAMAPF010001060">
    <property type="protein sequence ID" value="CAH9144118.1"/>
    <property type="molecule type" value="Genomic_DNA"/>
</dbReference>
<evidence type="ECO:0000256" key="2">
    <source>
        <dbReference type="ARBA" id="ARBA00023306"/>
    </source>
</evidence>
<accession>A0AAV0G848</accession>
<reference evidence="4" key="1">
    <citation type="submission" date="2022-07" db="EMBL/GenBank/DDBJ databases">
        <authorList>
            <person name="Macas J."/>
            <person name="Novak P."/>
            <person name="Neumann P."/>
        </authorList>
    </citation>
    <scope>NUCLEOTIDE SEQUENCE</scope>
</reference>
<dbReference type="PANTHER" id="PTHR33142">
    <property type="entry name" value="CYCLIN-DEPENDENT PROTEIN KINASE INHIBITOR SMR13"/>
    <property type="match status" value="1"/>
</dbReference>